<evidence type="ECO:0000256" key="6">
    <source>
        <dbReference type="ARBA" id="ARBA00022801"/>
    </source>
</evidence>
<organism evidence="10 11">
    <name type="scientific">Shouchella clausii (strain KSM-K16)</name>
    <name type="common">Alkalihalobacillus clausii</name>
    <dbReference type="NCBI Taxonomy" id="66692"/>
    <lineage>
        <taxon>Bacteria</taxon>
        <taxon>Bacillati</taxon>
        <taxon>Bacillota</taxon>
        <taxon>Bacilli</taxon>
        <taxon>Bacillales</taxon>
        <taxon>Bacillaceae</taxon>
        <taxon>Shouchella</taxon>
    </lineage>
</organism>
<comment type="cofactor">
    <cofactor evidence="1 9">
        <name>Mg(2+)</name>
        <dbReference type="ChEBI" id="CHEBI:18420"/>
    </cofactor>
</comment>
<keyword evidence="4 9" id="KW-0479">Metal-binding</keyword>
<dbReference type="GO" id="GO:0016787">
    <property type="term" value="F:hydrolase activity"/>
    <property type="evidence" value="ECO:0007669"/>
    <property type="project" value="UniProtKB-KW"/>
</dbReference>
<evidence type="ECO:0000256" key="2">
    <source>
        <dbReference type="ARBA" id="ARBA00009959"/>
    </source>
</evidence>
<dbReference type="HOGENOM" id="CLU_161124_3_1_9"/>
<dbReference type="KEGG" id="bcl:ABC3591"/>
<dbReference type="AlphaFoldDB" id="Q5WBY6"/>
<accession>Q5WBY6</accession>
<reference evidence="11" key="4">
    <citation type="submission" date="2003-10" db="EMBL/GenBank/DDBJ databases">
        <title>The complete genome sequence of the alkaliphilic Bacillus clausii KSM-K16.</title>
        <authorList>
            <person name="Takaki Y."/>
            <person name="Kageyama Y."/>
            <person name="Shimamura S."/>
            <person name="Suzuki H."/>
            <person name="Nishi S."/>
            <person name="Hatada Y."/>
            <person name="Kawai S."/>
            <person name="Ito S."/>
            <person name="Horikoshi K."/>
        </authorList>
    </citation>
    <scope>NUCLEOTIDE SEQUENCE [LARGE SCALE GENOMIC DNA]</scope>
    <source>
        <strain evidence="11">KSM-K16</strain>
    </source>
</reference>
<comment type="similarity">
    <text evidence="2 9">Belongs to the CRISPR-associated endoribonuclease Cas2 protein family.</text>
</comment>
<keyword evidence="7 9" id="KW-0460">Magnesium</keyword>
<sequence>MGACALCSGFTVGPFPTRRFRRIPAIFVEVGENMLVLITYDVQTSSLGGSKRLRKVAKACQNYGQRVQNSVFECIVDSAQLTSLKLELSSLIDKEKDSLRIYRLGNNYKSKVEHIGAKPTVDIEDPLIF</sequence>
<dbReference type="GO" id="GO:0004521">
    <property type="term" value="F:RNA endonuclease activity"/>
    <property type="evidence" value="ECO:0007669"/>
    <property type="project" value="InterPro"/>
</dbReference>
<keyword evidence="6 9" id="KW-0378">Hydrolase</keyword>
<dbReference type="eggNOG" id="COG1343">
    <property type="taxonomic scope" value="Bacteria"/>
</dbReference>
<dbReference type="PANTHER" id="PTHR34405">
    <property type="entry name" value="CRISPR-ASSOCIATED ENDORIBONUCLEASE CAS2"/>
    <property type="match status" value="1"/>
</dbReference>
<dbReference type="NCBIfam" id="TIGR01573">
    <property type="entry name" value="cas2"/>
    <property type="match status" value="1"/>
</dbReference>
<feature type="binding site" evidence="9">
    <location>
        <position position="41"/>
    </location>
    <ligand>
        <name>Mg(2+)</name>
        <dbReference type="ChEBI" id="CHEBI:18420"/>
        <note>catalytic</note>
    </ligand>
</feature>
<dbReference type="InterPro" id="IPR019199">
    <property type="entry name" value="Virulence_VapD/CRISPR_Cas2"/>
</dbReference>
<evidence type="ECO:0000256" key="9">
    <source>
        <dbReference type="HAMAP-Rule" id="MF_01471"/>
    </source>
</evidence>
<dbReference type="EMBL" id="AP006627">
    <property type="protein sequence ID" value="BAD66124.1"/>
    <property type="molecule type" value="Genomic_DNA"/>
</dbReference>
<evidence type="ECO:0000256" key="3">
    <source>
        <dbReference type="ARBA" id="ARBA00022722"/>
    </source>
</evidence>
<protein>
    <recommendedName>
        <fullName evidence="9">CRISPR-associated endoribonuclease Cas2</fullName>
        <ecNumber evidence="9">3.1.-.-</ecNumber>
    </recommendedName>
</protein>
<dbReference type="Gene3D" id="3.30.70.240">
    <property type="match status" value="1"/>
</dbReference>
<dbReference type="STRING" id="66692.ABC3591"/>
<dbReference type="GO" id="GO:0046872">
    <property type="term" value="F:metal ion binding"/>
    <property type="evidence" value="ECO:0007669"/>
    <property type="project" value="UniProtKB-UniRule"/>
</dbReference>
<reference evidence="10 11" key="1">
    <citation type="journal article" date="1994" name="J. Ferment. Bioeng.">
        <title>Molecular cloning and nucleotide sequence of the gene for an alkaline protease from the alkalophilic Bacillus sp. KSM-K16.</title>
        <authorList>
            <person name="Hakamada Y."/>
            <person name="Kobayashi T."/>
            <person name="Hitomi J."/>
            <person name="Kawai S."/>
            <person name="Ito S."/>
        </authorList>
    </citation>
    <scope>NUCLEOTIDE SEQUENCE [LARGE SCALE GENOMIC DNA]</scope>
    <source>
        <strain evidence="10 11">KSM-K16</strain>
    </source>
</reference>
<evidence type="ECO:0000256" key="1">
    <source>
        <dbReference type="ARBA" id="ARBA00001946"/>
    </source>
</evidence>
<reference evidence="10 11" key="3">
    <citation type="journal article" date="1997" name="Protein Eng.">
        <title>High-resolution crystal structure of M-protease: phylogeny aided analysis of the high-alkaline adaptation mechanism.</title>
        <authorList>
            <person name="Shirai T."/>
            <person name="Suzuki A."/>
            <person name="Yamane T."/>
            <person name="Ashida T."/>
            <person name="Kobayashi T."/>
            <person name="Ito S."/>
        </authorList>
    </citation>
    <scope>NUCLEOTIDE SEQUENCE [LARGE SCALE GENOMIC DNA]</scope>
    <source>
        <strain evidence="10 11">KSM-K16</strain>
    </source>
</reference>
<keyword evidence="5 9" id="KW-0255">Endonuclease</keyword>
<dbReference type="CDD" id="cd09725">
    <property type="entry name" value="Cas2_I_II_III"/>
    <property type="match status" value="1"/>
</dbReference>
<proteinExistence type="inferred from homology"/>
<comment type="function">
    <text evidence="9">CRISPR (clustered regularly interspaced short palindromic repeat), is an adaptive immune system that provides protection against mobile genetic elements (viruses, transposable elements and conjugative plasmids). CRISPR clusters contain sequences complementary to antecedent mobile elements and target invading nucleic acids. CRISPR clusters are transcribed and processed into CRISPR RNA (crRNA). Functions as a ssRNA-specific endoribonuclease. Involved in the integration of spacer DNA into the CRISPR cassette.</text>
</comment>
<evidence type="ECO:0000256" key="5">
    <source>
        <dbReference type="ARBA" id="ARBA00022759"/>
    </source>
</evidence>
<dbReference type="Pfam" id="PF09827">
    <property type="entry name" value="CRISPR_Cas2"/>
    <property type="match status" value="1"/>
</dbReference>
<evidence type="ECO:0000313" key="10">
    <source>
        <dbReference type="EMBL" id="BAD66124.1"/>
    </source>
</evidence>
<keyword evidence="3 9" id="KW-0540">Nuclease</keyword>
<dbReference type="PANTHER" id="PTHR34405:SF3">
    <property type="entry name" value="CRISPR-ASSOCIATED ENDORIBONUCLEASE CAS2 3"/>
    <property type="match status" value="1"/>
</dbReference>
<dbReference type="GO" id="GO:0043571">
    <property type="term" value="P:maintenance of CRISPR repeat elements"/>
    <property type="evidence" value="ECO:0007669"/>
    <property type="project" value="UniProtKB-UniRule"/>
</dbReference>
<evidence type="ECO:0000256" key="8">
    <source>
        <dbReference type="ARBA" id="ARBA00023118"/>
    </source>
</evidence>
<evidence type="ECO:0000256" key="4">
    <source>
        <dbReference type="ARBA" id="ARBA00022723"/>
    </source>
</evidence>
<keyword evidence="8 9" id="KW-0051">Antiviral defense</keyword>
<dbReference type="InterPro" id="IPR021127">
    <property type="entry name" value="CRISPR_associated_Cas2"/>
</dbReference>
<dbReference type="Proteomes" id="UP000001168">
    <property type="component" value="Chromosome"/>
</dbReference>
<reference evidence="10 11" key="2">
    <citation type="journal article" date="1995" name="Appl. Microbiol. Biotechnol.">
        <title>Purification and properties of an alkaline protease from alkalophilic Bacillus sp. KSM-K16.</title>
        <authorList>
            <person name="Kobayashi T."/>
            <person name="Hakamada Y."/>
            <person name="Adachi S."/>
            <person name="Hitomi J."/>
            <person name="Yoshimatsu T."/>
            <person name="Koike K."/>
            <person name="Kawai S."/>
            <person name="Ito S."/>
        </authorList>
    </citation>
    <scope>NUCLEOTIDE SEQUENCE [LARGE SCALE GENOMIC DNA]</scope>
    <source>
        <strain evidence="10 11">KSM-K16</strain>
    </source>
</reference>
<evidence type="ECO:0000256" key="7">
    <source>
        <dbReference type="ARBA" id="ARBA00022842"/>
    </source>
</evidence>
<keyword evidence="11" id="KW-1185">Reference proteome</keyword>
<evidence type="ECO:0000313" key="11">
    <source>
        <dbReference type="Proteomes" id="UP000001168"/>
    </source>
</evidence>
<reference evidence="10 11" key="5">
    <citation type="journal article" date="2007" name="Extremophiles">
        <title>Intragenomic diversity of the V1 regions of 16S rRNA genes in high-alkaline protease-producing Bacillus clausii spp.</title>
        <authorList>
            <person name="Kageyama Y."/>
            <person name="Takaki Y."/>
            <person name="Shimamura S."/>
            <person name="Nishi S."/>
            <person name="Nogi Y."/>
            <person name="Uchimura K."/>
            <person name="Kobayashi T."/>
            <person name="Hitomi J."/>
            <person name="Ozaki K."/>
            <person name="Kawai S."/>
            <person name="Ito S."/>
            <person name="Horikoshi K."/>
        </authorList>
    </citation>
    <scope>NUCLEOTIDE SEQUENCE [LARGE SCALE GENOMIC DNA]</scope>
    <source>
        <strain evidence="10 11">KSM-K16</strain>
    </source>
</reference>
<dbReference type="EC" id="3.1.-.-" evidence="9"/>
<dbReference type="SUPFAM" id="SSF143430">
    <property type="entry name" value="TTP0101/SSO1404-like"/>
    <property type="match status" value="1"/>
</dbReference>
<gene>
    <name evidence="9" type="primary">cas2</name>
    <name evidence="10" type="ordered locus">ABC3591</name>
</gene>
<dbReference type="GO" id="GO:0051607">
    <property type="term" value="P:defense response to virus"/>
    <property type="evidence" value="ECO:0007669"/>
    <property type="project" value="UniProtKB-UniRule"/>
</dbReference>
<comment type="subunit">
    <text evidence="9">Homodimer, forms a heterotetramer with a Cas1 homodimer.</text>
</comment>
<dbReference type="HAMAP" id="MF_01471">
    <property type="entry name" value="Cas2"/>
    <property type="match status" value="1"/>
</dbReference>
<name>Q5WBY6_SHOC1</name>